<dbReference type="AlphaFoldDB" id="A0A8X6I5L8"/>
<dbReference type="InterPro" id="IPR036397">
    <property type="entry name" value="RNaseH_sf"/>
</dbReference>
<gene>
    <name evidence="1" type="primary">AVEN_270661_1</name>
    <name evidence="1" type="ORF">TNCT_533321</name>
</gene>
<dbReference type="OrthoDB" id="10042427at2759"/>
<comment type="caution">
    <text evidence="1">The sequence shown here is derived from an EMBL/GenBank/DDBJ whole genome shotgun (WGS) entry which is preliminary data.</text>
</comment>
<dbReference type="Gene3D" id="3.30.420.10">
    <property type="entry name" value="Ribonuclease H-like superfamily/Ribonuclease H"/>
    <property type="match status" value="1"/>
</dbReference>
<keyword evidence="2" id="KW-1185">Reference proteome</keyword>
<protein>
    <submittedName>
        <fullName evidence="1">SGL domain-containing protein</fullName>
    </submittedName>
</protein>
<proteinExistence type="predicted"/>
<organism evidence="1 2">
    <name type="scientific">Trichonephila clavata</name>
    <name type="common">Joro spider</name>
    <name type="synonym">Nephila clavata</name>
    <dbReference type="NCBI Taxonomy" id="2740835"/>
    <lineage>
        <taxon>Eukaryota</taxon>
        <taxon>Metazoa</taxon>
        <taxon>Ecdysozoa</taxon>
        <taxon>Arthropoda</taxon>
        <taxon>Chelicerata</taxon>
        <taxon>Arachnida</taxon>
        <taxon>Araneae</taxon>
        <taxon>Araneomorphae</taxon>
        <taxon>Entelegynae</taxon>
        <taxon>Araneoidea</taxon>
        <taxon>Nephilidae</taxon>
        <taxon>Trichonephila</taxon>
    </lineage>
</organism>
<evidence type="ECO:0000313" key="1">
    <source>
        <dbReference type="EMBL" id="GFR15859.1"/>
    </source>
</evidence>
<dbReference type="EMBL" id="BMAO01027305">
    <property type="protein sequence ID" value="GFR15859.1"/>
    <property type="molecule type" value="Genomic_DNA"/>
</dbReference>
<accession>A0A8X6I5L8</accession>
<evidence type="ECO:0000313" key="2">
    <source>
        <dbReference type="Proteomes" id="UP000887116"/>
    </source>
</evidence>
<reference evidence="1" key="1">
    <citation type="submission" date="2020-07" db="EMBL/GenBank/DDBJ databases">
        <title>Multicomponent nature underlies the extraordinary mechanical properties of spider dragline silk.</title>
        <authorList>
            <person name="Kono N."/>
            <person name="Nakamura H."/>
            <person name="Mori M."/>
            <person name="Yoshida Y."/>
            <person name="Ohtoshi R."/>
            <person name="Malay A.D."/>
            <person name="Moran D.A.P."/>
            <person name="Tomita M."/>
            <person name="Numata K."/>
            <person name="Arakawa K."/>
        </authorList>
    </citation>
    <scope>NUCLEOTIDE SEQUENCE</scope>
</reference>
<sequence>MGICFHLFGPQEQHLGGKQFVDDDDIQHEVLLWIREQPEEFYAAGIGALIKRWDKCINVAGERDYVEQVI</sequence>
<dbReference type="Proteomes" id="UP000887116">
    <property type="component" value="Unassembled WGS sequence"/>
</dbReference>
<name>A0A8X6I5L8_TRICU</name>
<dbReference type="GO" id="GO:0003676">
    <property type="term" value="F:nucleic acid binding"/>
    <property type="evidence" value="ECO:0007669"/>
    <property type="project" value="InterPro"/>
</dbReference>